<dbReference type="InterPro" id="IPR013525">
    <property type="entry name" value="ABC2_TM"/>
</dbReference>
<keyword evidence="5" id="KW-0997">Cell inner membrane</keyword>
<reference evidence="11" key="1">
    <citation type="journal article" date="2021" name="PeerJ">
        <title>Extensive microbial diversity within the chicken gut microbiome revealed by metagenomics and culture.</title>
        <authorList>
            <person name="Gilroy R."/>
            <person name="Ravi A."/>
            <person name="Getino M."/>
            <person name="Pursley I."/>
            <person name="Horton D.L."/>
            <person name="Alikhan N.F."/>
            <person name="Baker D."/>
            <person name="Gharbi K."/>
            <person name="Hall N."/>
            <person name="Watson M."/>
            <person name="Adriaenssens E.M."/>
            <person name="Foster-Nyarko E."/>
            <person name="Jarju S."/>
            <person name="Secka A."/>
            <person name="Antonio M."/>
            <person name="Oren A."/>
            <person name="Chaudhuri R.R."/>
            <person name="La Ragione R."/>
            <person name="Hildebrand F."/>
            <person name="Pallen M.J."/>
        </authorList>
    </citation>
    <scope>NUCLEOTIDE SEQUENCE</scope>
    <source>
        <strain evidence="11">CHK188-16595</strain>
    </source>
</reference>
<evidence type="ECO:0000256" key="8">
    <source>
        <dbReference type="ARBA" id="ARBA00023136"/>
    </source>
</evidence>
<dbReference type="PROSITE" id="PS51012">
    <property type="entry name" value="ABC_TM2"/>
    <property type="match status" value="1"/>
</dbReference>
<dbReference type="GO" id="GO:0015920">
    <property type="term" value="P:lipopolysaccharide transport"/>
    <property type="evidence" value="ECO:0007669"/>
    <property type="project" value="TreeGrafter"/>
</dbReference>
<keyword evidence="3 9" id="KW-0813">Transport</keyword>
<sequence>MDKIKNDGLRHFFEMFSKYRNLLGELTRKNVKLKYRDSWLGIFWSFLQPLLNMIVLSVVFGNIFGSNREHIVCYPVYLFTGRLLFDFFTSSTKKALTSFRSNAPIIKKVYVPKYMYPISGVLSNFVTFAISILCYICVWIFFKVSGVSGGDGLTINAYALLFFIPMAILLVFVIGVGLILSVLQVYFRDVEYIWDVFCTLLFYCVPIIYPLQNITQHWTEFLIKINPLYSMLELFRQCVLYCQPMSWKLLLYALAWAFGTLFLGILIFNKKSDDLIFHL</sequence>
<dbReference type="InterPro" id="IPR000412">
    <property type="entry name" value="ABC_2_transport"/>
</dbReference>
<dbReference type="Proteomes" id="UP000823877">
    <property type="component" value="Unassembled WGS sequence"/>
</dbReference>
<keyword evidence="8 9" id="KW-0472">Membrane</keyword>
<feature type="transmembrane region" description="Helical" evidence="9">
    <location>
        <begin position="249"/>
        <end position="268"/>
    </location>
</feature>
<evidence type="ECO:0000256" key="1">
    <source>
        <dbReference type="ARBA" id="ARBA00004429"/>
    </source>
</evidence>
<evidence type="ECO:0000256" key="9">
    <source>
        <dbReference type="RuleBase" id="RU361157"/>
    </source>
</evidence>
<reference evidence="11" key="2">
    <citation type="submission" date="2021-04" db="EMBL/GenBank/DDBJ databases">
        <authorList>
            <person name="Gilroy R."/>
        </authorList>
    </citation>
    <scope>NUCLEOTIDE SEQUENCE</scope>
    <source>
        <strain evidence="11">CHK188-16595</strain>
    </source>
</reference>
<dbReference type="EMBL" id="DWXN01000010">
    <property type="protein sequence ID" value="HJB75047.1"/>
    <property type="molecule type" value="Genomic_DNA"/>
</dbReference>
<feature type="transmembrane region" description="Helical" evidence="9">
    <location>
        <begin position="38"/>
        <end position="64"/>
    </location>
</feature>
<dbReference type="PANTHER" id="PTHR30413">
    <property type="entry name" value="INNER MEMBRANE TRANSPORT PERMEASE"/>
    <property type="match status" value="1"/>
</dbReference>
<organism evidence="11 12">
    <name type="scientific">Candidatus Eubacterium faecale</name>
    <dbReference type="NCBI Taxonomy" id="2838568"/>
    <lineage>
        <taxon>Bacteria</taxon>
        <taxon>Bacillati</taxon>
        <taxon>Bacillota</taxon>
        <taxon>Clostridia</taxon>
        <taxon>Eubacteriales</taxon>
        <taxon>Eubacteriaceae</taxon>
        <taxon>Eubacterium</taxon>
    </lineage>
</organism>
<dbReference type="PRINTS" id="PR00164">
    <property type="entry name" value="ABC2TRNSPORT"/>
</dbReference>
<comment type="similarity">
    <text evidence="2 9">Belongs to the ABC-2 integral membrane protein family.</text>
</comment>
<dbReference type="GO" id="GO:0043190">
    <property type="term" value="C:ATP-binding cassette (ABC) transporter complex"/>
    <property type="evidence" value="ECO:0007669"/>
    <property type="project" value="InterPro"/>
</dbReference>
<evidence type="ECO:0000256" key="7">
    <source>
        <dbReference type="ARBA" id="ARBA00022989"/>
    </source>
</evidence>
<comment type="caution">
    <text evidence="9">Lacks conserved residue(s) required for the propagation of feature annotation.</text>
</comment>
<keyword evidence="6 9" id="KW-0812">Transmembrane</keyword>
<dbReference type="InterPro" id="IPR047817">
    <property type="entry name" value="ABC2_TM_bact-type"/>
</dbReference>
<evidence type="ECO:0000256" key="3">
    <source>
        <dbReference type="ARBA" id="ARBA00022448"/>
    </source>
</evidence>
<evidence type="ECO:0000256" key="4">
    <source>
        <dbReference type="ARBA" id="ARBA00022475"/>
    </source>
</evidence>
<evidence type="ECO:0000259" key="10">
    <source>
        <dbReference type="PROSITE" id="PS51012"/>
    </source>
</evidence>
<comment type="subcellular location">
    <subcellularLocation>
        <location evidence="1">Cell inner membrane</location>
        <topology evidence="1">Multi-pass membrane protein</topology>
    </subcellularLocation>
    <subcellularLocation>
        <location evidence="9">Cell membrane</location>
        <topology evidence="9">Multi-pass membrane protein</topology>
    </subcellularLocation>
</comment>
<accession>A0A9D2MI63</accession>
<dbReference type="PANTHER" id="PTHR30413:SF8">
    <property type="entry name" value="TRANSPORT PERMEASE PROTEIN"/>
    <property type="match status" value="1"/>
</dbReference>
<feature type="transmembrane region" description="Helical" evidence="9">
    <location>
        <begin position="192"/>
        <end position="211"/>
    </location>
</feature>
<feature type="domain" description="ABC transmembrane type-2" evidence="10">
    <location>
        <begin position="40"/>
        <end position="271"/>
    </location>
</feature>
<keyword evidence="4 9" id="KW-1003">Cell membrane</keyword>
<feature type="transmembrane region" description="Helical" evidence="9">
    <location>
        <begin position="114"/>
        <end position="142"/>
    </location>
</feature>
<evidence type="ECO:0000256" key="5">
    <source>
        <dbReference type="ARBA" id="ARBA00022519"/>
    </source>
</evidence>
<name>A0A9D2MI63_9FIRM</name>
<comment type="caution">
    <text evidence="11">The sequence shown here is derived from an EMBL/GenBank/DDBJ whole genome shotgun (WGS) entry which is preliminary data.</text>
</comment>
<evidence type="ECO:0000313" key="11">
    <source>
        <dbReference type="EMBL" id="HJB75047.1"/>
    </source>
</evidence>
<dbReference type="GO" id="GO:0140359">
    <property type="term" value="F:ABC-type transporter activity"/>
    <property type="evidence" value="ECO:0007669"/>
    <property type="project" value="InterPro"/>
</dbReference>
<proteinExistence type="inferred from homology"/>
<evidence type="ECO:0000313" key="12">
    <source>
        <dbReference type="Proteomes" id="UP000823877"/>
    </source>
</evidence>
<feature type="transmembrane region" description="Helical" evidence="9">
    <location>
        <begin position="157"/>
        <end position="180"/>
    </location>
</feature>
<evidence type="ECO:0000256" key="6">
    <source>
        <dbReference type="ARBA" id="ARBA00022692"/>
    </source>
</evidence>
<protein>
    <recommendedName>
        <fullName evidence="9">Transport permease protein</fullName>
    </recommendedName>
</protein>
<keyword evidence="7 9" id="KW-1133">Transmembrane helix</keyword>
<dbReference type="AlphaFoldDB" id="A0A9D2MI63"/>
<dbReference type="Pfam" id="PF01061">
    <property type="entry name" value="ABC2_membrane"/>
    <property type="match status" value="1"/>
</dbReference>
<gene>
    <name evidence="11" type="ORF">IAA37_05150</name>
</gene>
<evidence type="ECO:0000256" key="2">
    <source>
        <dbReference type="ARBA" id="ARBA00007783"/>
    </source>
</evidence>